<name>A0ABX7VTK6_9BACI</name>
<dbReference type="Proteomes" id="UP000665043">
    <property type="component" value="Chromosome"/>
</dbReference>
<sequence>MDRNCAYCSINFEEFFNLSKDKNFFVLFKKEDHDKAEELADLYDFSFEVYLTDKELFKEMQLRFMPAFVKVGCGLELEKATPIPLQVINSF</sequence>
<evidence type="ECO:0000313" key="2">
    <source>
        <dbReference type="Proteomes" id="UP000665043"/>
    </source>
</evidence>
<evidence type="ECO:0000313" key="1">
    <source>
        <dbReference type="EMBL" id="QTM97916.1"/>
    </source>
</evidence>
<evidence type="ECO:0008006" key="3">
    <source>
        <dbReference type="Google" id="ProtNLM"/>
    </source>
</evidence>
<dbReference type="RefSeq" id="WP_209366442.1">
    <property type="nucleotide sequence ID" value="NZ_CP046956.1"/>
</dbReference>
<dbReference type="EMBL" id="CP046956">
    <property type="protein sequence ID" value="QTM97916.1"/>
    <property type="molecule type" value="Genomic_DNA"/>
</dbReference>
<reference evidence="1 2" key="1">
    <citation type="submission" date="2019-12" db="EMBL/GenBank/DDBJ databases">
        <title>The whole genome sequencing of a strain isolated from a Mars analog, Dalangtan Playa.</title>
        <authorList>
            <person name="Huang T."/>
        </authorList>
    </citation>
    <scope>NUCLEOTIDE SEQUENCE [LARGE SCALE GENOMIC DNA]</scope>
    <source>
        <strain evidence="1 2">DP4-553-S</strain>
    </source>
</reference>
<proteinExistence type="predicted"/>
<keyword evidence="2" id="KW-1185">Reference proteome</keyword>
<gene>
    <name evidence="1" type="ORF">ERJ70_00310</name>
</gene>
<protein>
    <recommendedName>
        <fullName evidence="3">Thioredoxin</fullName>
    </recommendedName>
</protein>
<organism evidence="1 2">
    <name type="scientific">Sediminibacillus dalangtanensis</name>
    <dbReference type="NCBI Taxonomy" id="2729421"/>
    <lineage>
        <taxon>Bacteria</taxon>
        <taxon>Bacillati</taxon>
        <taxon>Bacillota</taxon>
        <taxon>Bacilli</taxon>
        <taxon>Bacillales</taxon>
        <taxon>Bacillaceae</taxon>
        <taxon>Sediminibacillus</taxon>
    </lineage>
</organism>
<accession>A0ABX7VTK6</accession>